<feature type="region of interest" description="Disordered" evidence="1">
    <location>
        <begin position="377"/>
        <end position="400"/>
    </location>
</feature>
<feature type="transmembrane region" description="Helical" evidence="2">
    <location>
        <begin position="240"/>
        <end position="266"/>
    </location>
</feature>
<feature type="signal peptide" evidence="3">
    <location>
        <begin position="1"/>
        <end position="24"/>
    </location>
</feature>
<keyword evidence="3" id="KW-0732">Signal</keyword>
<evidence type="ECO:0000313" key="4">
    <source>
        <dbReference type="EMBL" id="KAI7842951.1"/>
    </source>
</evidence>
<comment type="caution">
    <text evidence="4">The sequence shown here is derived from an EMBL/GenBank/DDBJ whole genome shotgun (WGS) entry which is preliminary data.</text>
</comment>
<reference evidence="4" key="1">
    <citation type="submission" date="2020-11" db="EMBL/GenBank/DDBJ databases">
        <title>Chlorella ohadii genome sequencing and assembly.</title>
        <authorList>
            <person name="Murik O."/>
            <person name="Treves H."/>
            <person name="Kedem I."/>
            <person name="Shotland Y."/>
            <person name="Kaplan A."/>
        </authorList>
    </citation>
    <scope>NUCLEOTIDE SEQUENCE</scope>
    <source>
        <strain evidence="4">1</strain>
    </source>
</reference>
<feature type="chain" id="PRO_5042189968" evidence="3">
    <location>
        <begin position="25"/>
        <end position="430"/>
    </location>
</feature>
<keyword evidence="2" id="KW-0812">Transmembrane</keyword>
<accession>A0AAD5DTL9</accession>
<feature type="transmembrane region" description="Helical" evidence="2">
    <location>
        <begin position="189"/>
        <end position="220"/>
    </location>
</feature>
<keyword evidence="2" id="KW-1133">Transmembrane helix</keyword>
<evidence type="ECO:0000313" key="5">
    <source>
        <dbReference type="Proteomes" id="UP001205105"/>
    </source>
</evidence>
<feature type="transmembrane region" description="Helical" evidence="2">
    <location>
        <begin position="322"/>
        <end position="348"/>
    </location>
</feature>
<name>A0AAD5DTL9_9CHLO</name>
<keyword evidence="2" id="KW-0472">Membrane</keyword>
<gene>
    <name evidence="4" type="ORF">COHA_003458</name>
</gene>
<evidence type="ECO:0000256" key="1">
    <source>
        <dbReference type="SAM" id="MobiDB-lite"/>
    </source>
</evidence>
<evidence type="ECO:0000256" key="2">
    <source>
        <dbReference type="SAM" id="Phobius"/>
    </source>
</evidence>
<feature type="transmembrane region" description="Helical" evidence="2">
    <location>
        <begin position="126"/>
        <end position="150"/>
    </location>
</feature>
<evidence type="ECO:0000256" key="3">
    <source>
        <dbReference type="SAM" id="SignalP"/>
    </source>
</evidence>
<feature type="compositionally biased region" description="Polar residues" evidence="1">
    <location>
        <begin position="377"/>
        <end position="388"/>
    </location>
</feature>
<protein>
    <submittedName>
        <fullName evidence="4">Uncharacterized protein</fullName>
    </submittedName>
</protein>
<dbReference type="EMBL" id="JADXDR010000046">
    <property type="protein sequence ID" value="KAI7842951.1"/>
    <property type="molecule type" value="Genomic_DNA"/>
</dbReference>
<organism evidence="4 5">
    <name type="scientific">Chlorella ohadii</name>
    <dbReference type="NCBI Taxonomy" id="2649997"/>
    <lineage>
        <taxon>Eukaryota</taxon>
        <taxon>Viridiplantae</taxon>
        <taxon>Chlorophyta</taxon>
        <taxon>core chlorophytes</taxon>
        <taxon>Trebouxiophyceae</taxon>
        <taxon>Chlorellales</taxon>
        <taxon>Chlorellaceae</taxon>
        <taxon>Chlorella clade</taxon>
        <taxon>Chlorella</taxon>
    </lineage>
</organism>
<keyword evidence="5" id="KW-1185">Reference proteome</keyword>
<dbReference type="AlphaFoldDB" id="A0AAD5DTL9"/>
<proteinExistence type="predicted"/>
<sequence>MKYRLALALALGLGALVALPRAAAQSEPPKANTTVVPSSECAGIWQDQLDAGNCSRSACTSTCLNSLAQVPLSCVPIIINGSINVNTTVSEVFDDAQAIMQLCGVSVFLNETGAVITPTSTSINTIVYYLVGICVGAVVTTTLFIILLAAPALAKRTMDAPTTQFVTNTVAGATLEGTGNKSALDAIEWLIIGGLILVGVCDIIAAHIIMTANFETIYIWRWSVKNWFYSKWVAKHAFNIHAVVAGLVIMVLTIACILFGLGILVVTIQLMVQLACQTLGNLSIEGVRVQDVCIQLPIGGMEEPICGFQALQGCYDVQGMSVLTLVLGAALLLWSHIIWLVVLLLSMYRFQTWNIQSVDSETGQPLMGDSAVPLTAGNGQSMHSSTTGEPAVGALEGMPSKDVAEGNGTGAAAASQAGLMRRMQFWKRGG</sequence>
<dbReference type="Proteomes" id="UP001205105">
    <property type="component" value="Unassembled WGS sequence"/>
</dbReference>